<dbReference type="Gene3D" id="1.25.40.420">
    <property type="match status" value="1"/>
</dbReference>
<dbReference type="InParanoid" id="A0A1E7F1P0"/>
<reference evidence="2 3" key="1">
    <citation type="submission" date="2016-09" db="EMBL/GenBank/DDBJ databases">
        <title>Extensive genetic diversity and differential bi-allelic expression allows diatom success in the polar Southern Ocean.</title>
        <authorList>
            <consortium name="DOE Joint Genome Institute"/>
            <person name="Mock T."/>
            <person name="Otillar R.P."/>
            <person name="Strauss J."/>
            <person name="Dupont C."/>
            <person name="Frickenhaus S."/>
            <person name="Maumus F."/>
            <person name="Mcmullan M."/>
            <person name="Sanges R."/>
            <person name="Schmutz J."/>
            <person name="Toseland A."/>
            <person name="Valas R."/>
            <person name="Veluchamy A."/>
            <person name="Ward B.J."/>
            <person name="Allen A."/>
            <person name="Barry K."/>
            <person name="Falciatore A."/>
            <person name="Ferrante M."/>
            <person name="Fortunato A.E."/>
            <person name="Gloeckner G."/>
            <person name="Gruber A."/>
            <person name="Hipkin R."/>
            <person name="Janech M."/>
            <person name="Kroth P."/>
            <person name="Leese F."/>
            <person name="Lindquist E."/>
            <person name="Lyon B.R."/>
            <person name="Martin J."/>
            <person name="Mayer C."/>
            <person name="Parker M."/>
            <person name="Quesneville H."/>
            <person name="Raymond J."/>
            <person name="Uhlig C."/>
            <person name="Valentin K.U."/>
            <person name="Worden A.Z."/>
            <person name="Armbrust E.V."/>
            <person name="Bowler C."/>
            <person name="Green B."/>
            <person name="Moulton V."/>
            <person name="Van Oosterhout C."/>
            <person name="Grigoriev I."/>
        </authorList>
    </citation>
    <scope>NUCLEOTIDE SEQUENCE [LARGE SCALE GENOMIC DNA]</scope>
    <source>
        <strain evidence="2 3">CCMP1102</strain>
    </source>
</reference>
<dbReference type="InterPro" id="IPR045005">
    <property type="entry name" value="BPM1-6"/>
</dbReference>
<dbReference type="EMBL" id="KV784365">
    <property type="protein sequence ID" value="OEU12131.1"/>
    <property type="molecule type" value="Genomic_DNA"/>
</dbReference>
<dbReference type="PANTHER" id="PTHR26379:SF187">
    <property type="entry name" value="OS07G0655300 PROTEIN"/>
    <property type="match status" value="1"/>
</dbReference>
<sequence>MADDSARTQLGQEKKERNIVHVSSYGSIPDQLKSRIETVRFQIHDFVNLDCGSVFTDKFMAHGRLWELAVRPHTVLTKKGCNISVRIFGAGRNPTAYYKAVLRTKTITESTRAFNYEMEHFFFIKQEVIIRNECDAYGTLTIDVDLQVVTESPKKVWFPRSIKLRKDDLLIQLYNSVDITGDVAFTVGTMEFRAHKCVLALEAKALYKLIKSILVTADRFGCSNLKLYAESLLVTWLPTMNSAIELLIFADSYSCALLKEECMDAYSHNPTVVMKEDESSWTELQESSKLLSELLFYSTIEFHRRHNNNKNKTKEGGDDDDDDDDDRNAEQHEEKYLDVSTLRDRLQEADVDVDGSRKYLLNEYSKLIHEEFFAKDKNE</sequence>
<evidence type="ECO:0000313" key="3">
    <source>
        <dbReference type="Proteomes" id="UP000095751"/>
    </source>
</evidence>
<name>A0A1E7F1P0_9STRA</name>
<gene>
    <name evidence="2" type="ORF">FRACYDRAFT_244391</name>
</gene>
<evidence type="ECO:0000313" key="2">
    <source>
        <dbReference type="EMBL" id="OEU12131.1"/>
    </source>
</evidence>
<organism evidence="2 3">
    <name type="scientific">Fragilariopsis cylindrus CCMP1102</name>
    <dbReference type="NCBI Taxonomy" id="635003"/>
    <lineage>
        <taxon>Eukaryota</taxon>
        <taxon>Sar</taxon>
        <taxon>Stramenopiles</taxon>
        <taxon>Ochrophyta</taxon>
        <taxon>Bacillariophyta</taxon>
        <taxon>Bacillariophyceae</taxon>
        <taxon>Bacillariophycidae</taxon>
        <taxon>Bacillariales</taxon>
        <taxon>Bacillariaceae</taxon>
        <taxon>Fragilariopsis</taxon>
    </lineage>
</organism>
<dbReference type="KEGG" id="fcy:FRACYDRAFT_244391"/>
<accession>A0A1E7F1P0</accession>
<dbReference type="Proteomes" id="UP000095751">
    <property type="component" value="Unassembled WGS sequence"/>
</dbReference>
<dbReference type="GO" id="GO:0016567">
    <property type="term" value="P:protein ubiquitination"/>
    <property type="evidence" value="ECO:0007669"/>
    <property type="project" value="InterPro"/>
</dbReference>
<dbReference type="CDD" id="cd14733">
    <property type="entry name" value="BACK"/>
    <property type="match status" value="1"/>
</dbReference>
<dbReference type="PANTHER" id="PTHR26379">
    <property type="entry name" value="BTB/POZ AND MATH DOMAIN-CONTAINING PROTEIN 1"/>
    <property type="match status" value="1"/>
</dbReference>
<evidence type="ECO:0008006" key="4">
    <source>
        <dbReference type="Google" id="ProtNLM"/>
    </source>
</evidence>
<proteinExistence type="predicted"/>
<dbReference type="AlphaFoldDB" id="A0A1E7F1P0"/>
<feature type="region of interest" description="Disordered" evidence="1">
    <location>
        <begin position="308"/>
        <end position="339"/>
    </location>
</feature>
<feature type="compositionally biased region" description="Basic and acidic residues" evidence="1">
    <location>
        <begin position="328"/>
        <end position="339"/>
    </location>
</feature>
<feature type="compositionally biased region" description="Acidic residues" evidence="1">
    <location>
        <begin position="317"/>
        <end position="327"/>
    </location>
</feature>
<dbReference type="OrthoDB" id="681301at2759"/>
<evidence type="ECO:0000256" key="1">
    <source>
        <dbReference type="SAM" id="MobiDB-lite"/>
    </source>
</evidence>
<keyword evidence="3" id="KW-1185">Reference proteome</keyword>
<protein>
    <recommendedName>
        <fullName evidence="4">BTB domain-containing protein</fullName>
    </recommendedName>
</protein>